<gene>
    <name evidence="2" type="ORF">AMORRO_LOCUS891</name>
</gene>
<keyword evidence="3" id="KW-1185">Reference proteome</keyword>
<dbReference type="Gene3D" id="1.10.30.10">
    <property type="entry name" value="High mobility group box domain"/>
    <property type="match status" value="1"/>
</dbReference>
<comment type="caution">
    <text evidence="2">The sequence shown here is derived from an EMBL/GenBank/DDBJ whole genome shotgun (WGS) entry which is preliminary data.</text>
</comment>
<accession>A0A9N8YT16</accession>
<proteinExistence type="predicted"/>
<dbReference type="InterPro" id="IPR036910">
    <property type="entry name" value="HMG_box_dom_sf"/>
</dbReference>
<organism evidence="2 3">
    <name type="scientific">Acaulospora morrowiae</name>
    <dbReference type="NCBI Taxonomy" id="94023"/>
    <lineage>
        <taxon>Eukaryota</taxon>
        <taxon>Fungi</taxon>
        <taxon>Fungi incertae sedis</taxon>
        <taxon>Mucoromycota</taxon>
        <taxon>Glomeromycotina</taxon>
        <taxon>Glomeromycetes</taxon>
        <taxon>Diversisporales</taxon>
        <taxon>Acaulosporaceae</taxon>
        <taxon>Acaulospora</taxon>
    </lineage>
</organism>
<protein>
    <submittedName>
        <fullName evidence="2">8787_t:CDS:1</fullName>
    </submittedName>
</protein>
<reference evidence="2" key="1">
    <citation type="submission" date="2021-06" db="EMBL/GenBank/DDBJ databases">
        <authorList>
            <person name="Kallberg Y."/>
            <person name="Tangrot J."/>
            <person name="Rosling A."/>
        </authorList>
    </citation>
    <scope>NUCLEOTIDE SEQUENCE</scope>
    <source>
        <strain evidence="2">CL551</strain>
    </source>
</reference>
<evidence type="ECO:0000313" key="2">
    <source>
        <dbReference type="EMBL" id="CAG8450913.1"/>
    </source>
</evidence>
<sequence>MATTNSITNTASRPCVFINLGETSSNNVSPNSELPLITPPFPPTIDPRDLITLLPDGRVPARAPNAFLIYRKAFIDAVRDSGNYLPMTVVSPMASRSWEQASDVVKEEYKRLARKAFDYRNEICPKSQRRKKREKWNVVSFNQFSTPSSSSLGRHTRKSPNNKSAEVQRSTASTELPPSSTPEIPNVTSPQQTDFQVSPKTHNFAVGNTGNSHGLPIPDLSLTSSDPNSVVSSPDLNEKDKSDETDMTIFSQIAPQITFDEQQSEVWFEPKYSSIINNDVYNFHQSYYESLCYKTRNLNICNSLFYSIPSYESRTESPSSTFSFPFDSSDNVVVAFPEDLNNSDSSNITNVLNNNVNITPFCTGFLSSPSYYF</sequence>
<feature type="compositionally biased region" description="Low complexity" evidence="1">
    <location>
        <begin position="221"/>
        <end position="235"/>
    </location>
</feature>
<evidence type="ECO:0000313" key="3">
    <source>
        <dbReference type="Proteomes" id="UP000789342"/>
    </source>
</evidence>
<dbReference type="AlphaFoldDB" id="A0A9N8YT16"/>
<dbReference type="Proteomes" id="UP000789342">
    <property type="component" value="Unassembled WGS sequence"/>
</dbReference>
<name>A0A9N8YT16_9GLOM</name>
<evidence type="ECO:0000256" key="1">
    <source>
        <dbReference type="SAM" id="MobiDB-lite"/>
    </source>
</evidence>
<feature type="region of interest" description="Disordered" evidence="1">
    <location>
        <begin position="146"/>
        <end position="242"/>
    </location>
</feature>
<dbReference type="OrthoDB" id="10529946at2759"/>
<dbReference type="SUPFAM" id="SSF47095">
    <property type="entry name" value="HMG-box"/>
    <property type="match status" value="1"/>
</dbReference>
<feature type="compositionally biased region" description="Polar residues" evidence="1">
    <location>
        <begin position="161"/>
        <end position="212"/>
    </location>
</feature>
<dbReference type="EMBL" id="CAJVPV010000314">
    <property type="protein sequence ID" value="CAG8450913.1"/>
    <property type="molecule type" value="Genomic_DNA"/>
</dbReference>